<gene>
    <name evidence="1" type="ORF">ACAOBT_LOCUS13476</name>
</gene>
<comment type="caution">
    <text evidence="1">The sequence shown here is derived from an EMBL/GenBank/DDBJ whole genome shotgun (WGS) entry which is preliminary data.</text>
</comment>
<keyword evidence="2" id="KW-1185">Reference proteome</keyword>
<proteinExistence type="predicted"/>
<dbReference type="OrthoDB" id="289721at2759"/>
<name>A0A9P0KN66_ACAOB</name>
<accession>A0A9P0KN66</accession>
<evidence type="ECO:0000313" key="1">
    <source>
        <dbReference type="EMBL" id="CAH1979528.1"/>
    </source>
</evidence>
<dbReference type="Proteomes" id="UP001152888">
    <property type="component" value="Unassembled WGS sequence"/>
</dbReference>
<protein>
    <submittedName>
        <fullName evidence="1">Uncharacterized protein</fullName>
    </submittedName>
</protein>
<evidence type="ECO:0000313" key="2">
    <source>
        <dbReference type="Proteomes" id="UP001152888"/>
    </source>
</evidence>
<reference evidence="1" key="1">
    <citation type="submission" date="2022-03" db="EMBL/GenBank/DDBJ databases">
        <authorList>
            <person name="Sayadi A."/>
        </authorList>
    </citation>
    <scope>NUCLEOTIDE SEQUENCE</scope>
</reference>
<dbReference type="EMBL" id="CAKOFQ010006880">
    <property type="protein sequence ID" value="CAH1979528.1"/>
    <property type="molecule type" value="Genomic_DNA"/>
</dbReference>
<sequence>MPDVRIAQFESCHKEMFGDMIISCQTPTEGSLPTEAVLSVPYVVTIKRRHHMTKMRQTSSKRSEKERAKTLLNELLAEINSNVQISTTDYNSTSGRSHRSLWQDVGDLESKDLEDLRTTVTSFRCYVERIGNVLLRLLKRRDDLLCQQDAFCDVITRRLLEIQCK</sequence>
<dbReference type="AlphaFoldDB" id="A0A9P0KN66"/>
<organism evidence="1 2">
    <name type="scientific">Acanthoscelides obtectus</name>
    <name type="common">Bean weevil</name>
    <name type="synonym">Bruchus obtectus</name>
    <dbReference type="NCBI Taxonomy" id="200917"/>
    <lineage>
        <taxon>Eukaryota</taxon>
        <taxon>Metazoa</taxon>
        <taxon>Ecdysozoa</taxon>
        <taxon>Arthropoda</taxon>
        <taxon>Hexapoda</taxon>
        <taxon>Insecta</taxon>
        <taxon>Pterygota</taxon>
        <taxon>Neoptera</taxon>
        <taxon>Endopterygota</taxon>
        <taxon>Coleoptera</taxon>
        <taxon>Polyphaga</taxon>
        <taxon>Cucujiformia</taxon>
        <taxon>Chrysomeloidea</taxon>
        <taxon>Chrysomelidae</taxon>
        <taxon>Bruchinae</taxon>
        <taxon>Bruchini</taxon>
        <taxon>Acanthoscelides</taxon>
    </lineage>
</organism>